<evidence type="ECO:0000313" key="3">
    <source>
        <dbReference type="Proteomes" id="UP000230069"/>
    </source>
</evidence>
<reference evidence="2 3" key="1">
    <citation type="submission" date="2017-09" db="EMBL/GenBank/DDBJ databases">
        <title>WGS assembly of Aquilegia coerulea Goldsmith.</title>
        <authorList>
            <person name="Hodges S."/>
            <person name="Kramer E."/>
            <person name="Nordborg M."/>
            <person name="Tomkins J."/>
            <person name="Borevitz J."/>
            <person name="Derieg N."/>
            <person name="Yan J."/>
            <person name="Mihaltcheva S."/>
            <person name="Hayes R.D."/>
            <person name="Rokhsar D."/>
        </authorList>
    </citation>
    <scope>NUCLEOTIDE SEQUENCE [LARGE SCALE GENOMIC DNA]</scope>
    <source>
        <strain evidence="3">cv. Goldsmith</strain>
    </source>
</reference>
<accession>A0A2G5EQB5</accession>
<evidence type="ECO:0000256" key="1">
    <source>
        <dbReference type="SAM" id="Phobius"/>
    </source>
</evidence>
<dbReference type="InParanoid" id="A0A2G5EQB5"/>
<feature type="transmembrane region" description="Helical" evidence="1">
    <location>
        <begin position="47"/>
        <end position="67"/>
    </location>
</feature>
<evidence type="ECO:0000313" key="2">
    <source>
        <dbReference type="EMBL" id="PIA57934.1"/>
    </source>
</evidence>
<keyword evidence="3" id="KW-1185">Reference proteome</keyword>
<gene>
    <name evidence="2" type="ORF">AQUCO_00500094v1</name>
</gene>
<keyword evidence="1" id="KW-1133">Transmembrane helix</keyword>
<dbReference type="EMBL" id="KZ305022">
    <property type="protein sequence ID" value="PIA57934.1"/>
    <property type="molecule type" value="Genomic_DNA"/>
</dbReference>
<proteinExistence type="predicted"/>
<keyword evidence="1" id="KW-0812">Transmembrane</keyword>
<dbReference type="Proteomes" id="UP000230069">
    <property type="component" value="Unassembled WGS sequence"/>
</dbReference>
<keyword evidence="1" id="KW-0472">Membrane</keyword>
<sequence>MHITVMEVILFWRKWTVLVNVSHPVRTSMAICMIVGSLVIRRNGFALSIVLCILLRCCNLSAFIFQITSL</sequence>
<dbReference type="AlphaFoldDB" id="A0A2G5EQB5"/>
<name>A0A2G5EQB5_AQUCA</name>
<protein>
    <submittedName>
        <fullName evidence="2">Uncharacterized protein</fullName>
    </submittedName>
</protein>
<organism evidence="2 3">
    <name type="scientific">Aquilegia coerulea</name>
    <name type="common">Rocky mountain columbine</name>
    <dbReference type="NCBI Taxonomy" id="218851"/>
    <lineage>
        <taxon>Eukaryota</taxon>
        <taxon>Viridiplantae</taxon>
        <taxon>Streptophyta</taxon>
        <taxon>Embryophyta</taxon>
        <taxon>Tracheophyta</taxon>
        <taxon>Spermatophyta</taxon>
        <taxon>Magnoliopsida</taxon>
        <taxon>Ranunculales</taxon>
        <taxon>Ranunculaceae</taxon>
        <taxon>Thalictroideae</taxon>
        <taxon>Aquilegia</taxon>
    </lineage>
</organism>